<protein>
    <submittedName>
        <fullName evidence="2">Uncharacterized protein</fullName>
    </submittedName>
</protein>
<name>A0A6A5TJH1_9PLEO</name>
<evidence type="ECO:0000256" key="1">
    <source>
        <dbReference type="SAM" id="MobiDB-lite"/>
    </source>
</evidence>
<organism evidence="2 3">
    <name type="scientific">Byssothecium circinans</name>
    <dbReference type="NCBI Taxonomy" id="147558"/>
    <lineage>
        <taxon>Eukaryota</taxon>
        <taxon>Fungi</taxon>
        <taxon>Dikarya</taxon>
        <taxon>Ascomycota</taxon>
        <taxon>Pezizomycotina</taxon>
        <taxon>Dothideomycetes</taxon>
        <taxon>Pleosporomycetidae</taxon>
        <taxon>Pleosporales</taxon>
        <taxon>Massarineae</taxon>
        <taxon>Massarinaceae</taxon>
        <taxon>Byssothecium</taxon>
    </lineage>
</organism>
<sequence length="835" mass="93201">MARKTRLVDLSPAPASEEEGSENDAAAQQLYAESQLATPAKAQRVPGKSAVVNANLLNAARRTPTAAAAASSPPQPNAHSKGTRTGQEDMAKKKKGLSRPSFMRADLAPPKQDLARQDVYDFPKSPEKDSQGSPIHKLTQKVNKKPLKKVKKGKKAQVEEEEVNAPGTAGIAVPQPIDAGGNGWLFVPHEEHFHPPTSSPPPTAPTIESLHADPAEPSKRRSGRLAGETVGLADVAGSRSNKTKRKADNQQTEIQRAQKSPRRRVRTTSRQLSTEPHVNGGGTLRPFPARSGPIVLIESKRPKPSKAAPATYAKGKGIVMPPSAEDQAALAVENESDDVLESDLPEEDGTVAAPVQASKPKTSSRNAGGRRAAPDGETVVPDVNTRRIRSTAQVSATGLAVRPKQGRGRPQREAQRMAEGTEDAEEYDPQDVSGSDHAGITDDQVGVETRPVDEEADPEEEEQQDQEEEEEDEIEEPTDAINKVFKFLDSEARSGRCRTAEGLNLAQACNAARKTISMTEMTHDEVSLISKDIRALLKSYGGDPCKTPLKKLKVDAYGWLFRHLAQYLEVLYDWLSQQYGIIEESLAAMRIISPFIQDILAFKDSIADWKVPIPPRYQGDRLVKDVETNFIAPLRVVNEDYRALLSQLKDDAKCKMEHEELTRRRKERFEVEARKAEWEALKREKQKRWQDLHVWRMECEHPHLRNLRDHLRYDGELFDKLIEQAEETDANGTRIERVPVFKRRESPPRRIVSTIEPEWTDEQLSALIEGLERYAGPNVFYHIFKNYCRPGRPLRRFTVPEITAKAASMRFDLLDSYRGEGWQIPDWIKRIPVLP</sequence>
<proteinExistence type="predicted"/>
<feature type="compositionally biased region" description="Basic residues" evidence="1">
    <location>
        <begin position="138"/>
        <end position="155"/>
    </location>
</feature>
<gene>
    <name evidence="2" type="ORF">CC80DRAFT_494903</name>
</gene>
<evidence type="ECO:0000313" key="3">
    <source>
        <dbReference type="Proteomes" id="UP000800035"/>
    </source>
</evidence>
<feature type="compositionally biased region" description="Acidic residues" evidence="1">
    <location>
        <begin position="454"/>
        <end position="478"/>
    </location>
</feature>
<feature type="region of interest" description="Disordered" evidence="1">
    <location>
        <begin position="1"/>
        <end position="25"/>
    </location>
</feature>
<dbReference type="EMBL" id="ML977006">
    <property type="protein sequence ID" value="KAF1953003.1"/>
    <property type="molecule type" value="Genomic_DNA"/>
</dbReference>
<feature type="compositionally biased region" description="Low complexity" evidence="1">
    <location>
        <begin position="62"/>
        <end position="72"/>
    </location>
</feature>
<keyword evidence="3" id="KW-1185">Reference proteome</keyword>
<reference evidence="2" key="1">
    <citation type="journal article" date="2020" name="Stud. Mycol.">
        <title>101 Dothideomycetes genomes: a test case for predicting lifestyles and emergence of pathogens.</title>
        <authorList>
            <person name="Haridas S."/>
            <person name="Albert R."/>
            <person name="Binder M."/>
            <person name="Bloem J."/>
            <person name="Labutti K."/>
            <person name="Salamov A."/>
            <person name="Andreopoulos B."/>
            <person name="Baker S."/>
            <person name="Barry K."/>
            <person name="Bills G."/>
            <person name="Bluhm B."/>
            <person name="Cannon C."/>
            <person name="Castanera R."/>
            <person name="Culley D."/>
            <person name="Daum C."/>
            <person name="Ezra D."/>
            <person name="Gonzalez J."/>
            <person name="Henrissat B."/>
            <person name="Kuo A."/>
            <person name="Liang C."/>
            <person name="Lipzen A."/>
            <person name="Lutzoni F."/>
            <person name="Magnuson J."/>
            <person name="Mondo S."/>
            <person name="Nolan M."/>
            <person name="Ohm R."/>
            <person name="Pangilinan J."/>
            <person name="Park H.-J."/>
            <person name="Ramirez L."/>
            <person name="Alfaro M."/>
            <person name="Sun H."/>
            <person name="Tritt A."/>
            <person name="Yoshinaga Y."/>
            <person name="Zwiers L.-H."/>
            <person name="Turgeon B."/>
            <person name="Goodwin S."/>
            <person name="Spatafora J."/>
            <person name="Crous P."/>
            <person name="Grigoriev I."/>
        </authorList>
    </citation>
    <scope>NUCLEOTIDE SEQUENCE</scope>
    <source>
        <strain evidence="2">CBS 675.92</strain>
    </source>
</reference>
<feature type="compositionally biased region" description="Basic and acidic residues" evidence="1">
    <location>
        <begin position="113"/>
        <end position="130"/>
    </location>
</feature>
<dbReference type="OrthoDB" id="3939134at2759"/>
<evidence type="ECO:0000313" key="2">
    <source>
        <dbReference type="EMBL" id="KAF1953003.1"/>
    </source>
</evidence>
<dbReference type="Proteomes" id="UP000800035">
    <property type="component" value="Unassembled WGS sequence"/>
</dbReference>
<dbReference type="AlphaFoldDB" id="A0A6A5TJH1"/>
<feature type="region of interest" description="Disordered" evidence="1">
    <location>
        <begin position="62"/>
        <end position="481"/>
    </location>
</feature>
<feature type="compositionally biased region" description="Acidic residues" evidence="1">
    <location>
        <begin position="334"/>
        <end position="349"/>
    </location>
</feature>
<feature type="compositionally biased region" description="Basic and acidic residues" evidence="1">
    <location>
        <begin position="210"/>
        <end position="219"/>
    </location>
</feature>
<accession>A0A6A5TJH1</accession>
<feature type="compositionally biased region" description="Polar residues" evidence="1">
    <location>
        <begin position="249"/>
        <end position="258"/>
    </location>
</feature>
<feature type="compositionally biased region" description="Acidic residues" evidence="1">
    <location>
        <begin position="420"/>
        <end position="429"/>
    </location>
</feature>